<feature type="transmembrane region" description="Helical" evidence="1">
    <location>
        <begin position="44"/>
        <end position="68"/>
    </location>
</feature>
<proteinExistence type="predicted"/>
<dbReference type="RefSeq" id="WP_214176368.1">
    <property type="nucleotide sequence ID" value="NZ_JAHCVK010000010.1"/>
</dbReference>
<accession>A0ABS5SI77</accession>
<keyword evidence="1" id="KW-0472">Membrane</keyword>
<keyword evidence="3" id="KW-1185">Reference proteome</keyword>
<dbReference type="Proteomes" id="UP000756860">
    <property type="component" value="Unassembled WGS sequence"/>
</dbReference>
<dbReference type="EMBL" id="JAHCVK010000010">
    <property type="protein sequence ID" value="MBT0654359.1"/>
    <property type="molecule type" value="Genomic_DNA"/>
</dbReference>
<evidence type="ECO:0000313" key="3">
    <source>
        <dbReference type="Proteomes" id="UP000756860"/>
    </source>
</evidence>
<evidence type="ECO:0000256" key="1">
    <source>
        <dbReference type="SAM" id="Phobius"/>
    </source>
</evidence>
<name>A0ABS5SI77_9BACT</name>
<evidence type="ECO:0008006" key="4">
    <source>
        <dbReference type="Google" id="ProtNLM"/>
    </source>
</evidence>
<evidence type="ECO:0000313" key="2">
    <source>
        <dbReference type="EMBL" id="MBT0654359.1"/>
    </source>
</evidence>
<protein>
    <recommendedName>
        <fullName evidence="4">Solute:sodium symporter small subunit</fullName>
    </recommendedName>
</protein>
<keyword evidence="1" id="KW-1133">Transmembrane helix</keyword>
<organism evidence="2 3">
    <name type="scientific">Geomobilimonas luticola</name>
    <dbReference type="NCBI Taxonomy" id="1114878"/>
    <lineage>
        <taxon>Bacteria</taxon>
        <taxon>Pseudomonadati</taxon>
        <taxon>Thermodesulfobacteriota</taxon>
        <taxon>Desulfuromonadia</taxon>
        <taxon>Geobacterales</taxon>
        <taxon>Geobacteraceae</taxon>
        <taxon>Geomobilimonas</taxon>
    </lineage>
</organism>
<keyword evidence="1" id="KW-0812">Transmembrane</keyword>
<comment type="caution">
    <text evidence="2">The sequence shown here is derived from an EMBL/GenBank/DDBJ whole genome shotgun (WGS) entry which is preliminary data.</text>
</comment>
<gene>
    <name evidence="2" type="ORF">KI810_14965</name>
</gene>
<feature type="transmembrane region" description="Helical" evidence="1">
    <location>
        <begin position="20"/>
        <end position="38"/>
    </location>
</feature>
<reference evidence="2 3" key="1">
    <citation type="submission" date="2021-05" db="EMBL/GenBank/DDBJ databases">
        <title>The draft genome of Geobacter luticola JCM 17780.</title>
        <authorList>
            <person name="Xu Z."/>
            <person name="Masuda Y."/>
            <person name="Itoh H."/>
            <person name="Senoo K."/>
        </authorList>
    </citation>
    <scope>NUCLEOTIDE SEQUENCE [LARGE SCALE GENOMIC DNA]</scope>
    <source>
        <strain evidence="2 3">JCM 17780</strain>
    </source>
</reference>
<sequence>MWHKLRLLILKRLRLRESWVIFFILGIIMMNHPFISIFNKPYQAYHIPLLFIYLQIGWLVSIFVIYLYTKAIELPEDEDDRGERH</sequence>